<reference evidence="2" key="1">
    <citation type="submission" date="2017-02" db="UniProtKB">
        <authorList>
            <consortium name="WormBaseParasite"/>
        </authorList>
    </citation>
    <scope>IDENTIFICATION</scope>
</reference>
<protein>
    <submittedName>
        <fullName evidence="2">Uncharacterized protein</fullName>
    </submittedName>
</protein>
<accession>A0A0N5CCZ4</accession>
<keyword evidence="1" id="KW-1185">Reference proteome</keyword>
<dbReference type="Proteomes" id="UP000046392">
    <property type="component" value="Unplaced"/>
</dbReference>
<dbReference type="WBParaSite" id="SPAL_0001574200.1">
    <property type="protein sequence ID" value="SPAL_0001574200.1"/>
    <property type="gene ID" value="SPAL_0001574200"/>
</dbReference>
<proteinExistence type="predicted"/>
<evidence type="ECO:0000313" key="2">
    <source>
        <dbReference type="WBParaSite" id="SPAL_0001574200.1"/>
    </source>
</evidence>
<dbReference type="AlphaFoldDB" id="A0A0N5CCZ4"/>
<name>A0A0N5CCZ4_STREA</name>
<evidence type="ECO:0000313" key="1">
    <source>
        <dbReference type="Proteomes" id="UP000046392"/>
    </source>
</evidence>
<organism evidence="1 2">
    <name type="scientific">Strongyloides papillosus</name>
    <name type="common">Intestinal threadworm</name>
    <dbReference type="NCBI Taxonomy" id="174720"/>
    <lineage>
        <taxon>Eukaryota</taxon>
        <taxon>Metazoa</taxon>
        <taxon>Ecdysozoa</taxon>
        <taxon>Nematoda</taxon>
        <taxon>Chromadorea</taxon>
        <taxon>Rhabditida</taxon>
        <taxon>Tylenchina</taxon>
        <taxon>Panagrolaimomorpha</taxon>
        <taxon>Strongyloidoidea</taxon>
        <taxon>Strongyloididae</taxon>
        <taxon>Strongyloides</taxon>
    </lineage>
</organism>
<sequence>RFFPCHFDTACRIRFCRSKL</sequence>